<dbReference type="Proteomes" id="UP000605970">
    <property type="component" value="Unassembled WGS sequence"/>
</dbReference>
<dbReference type="EMBL" id="JABEBT010000242">
    <property type="protein sequence ID" value="KAF7623476.1"/>
    <property type="molecule type" value="Genomic_DNA"/>
</dbReference>
<dbReference type="PANTHER" id="PTHR24253">
    <property type="entry name" value="TRANSMEMBRANE PROTEASE SERINE"/>
    <property type="match status" value="1"/>
</dbReference>
<gene>
    <name evidence="3" type="ORF">Mgra_00010223</name>
</gene>
<keyword evidence="1" id="KW-1015">Disulfide bond</keyword>
<dbReference type="SUPFAM" id="SSF50494">
    <property type="entry name" value="Trypsin-like serine proteases"/>
    <property type="match status" value="1"/>
</dbReference>
<feature type="non-terminal residue" evidence="3">
    <location>
        <position position="1"/>
    </location>
</feature>
<dbReference type="SMART" id="SM00020">
    <property type="entry name" value="Tryp_SPc"/>
    <property type="match status" value="1"/>
</dbReference>
<dbReference type="InterPro" id="IPR001254">
    <property type="entry name" value="Trypsin_dom"/>
</dbReference>
<feature type="domain" description="Peptidase S1" evidence="2">
    <location>
        <begin position="1"/>
        <end position="189"/>
    </location>
</feature>
<dbReference type="Gene3D" id="2.40.10.10">
    <property type="entry name" value="Trypsin-like serine proteases"/>
    <property type="match status" value="1"/>
</dbReference>
<dbReference type="Pfam" id="PF00089">
    <property type="entry name" value="Trypsin"/>
    <property type="match status" value="1"/>
</dbReference>
<reference evidence="3" key="1">
    <citation type="journal article" date="2020" name="Ecol. Evol.">
        <title>Genome structure and content of the rice root-knot nematode (Meloidogyne graminicola).</title>
        <authorList>
            <person name="Phan N.T."/>
            <person name="Danchin E.G.J."/>
            <person name="Klopp C."/>
            <person name="Perfus-Barbeoch L."/>
            <person name="Kozlowski D.K."/>
            <person name="Koutsovoulos G.D."/>
            <person name="Lopez-Roques C."/>
            <person name="Bouchez O."/>
            <person name="Zahm M."/>
            <person name="Besnard G."/>
            <person name="Bellafiore S."/>
        </authorList>
    </citation>
    <scope>NUCLEOTIDE SEQUENCE</scope>
    <source>
        <strain evidence="3">VN-18</strain>
    </source>
</reference>
<comment type="caution">
    <text evidence="3">The sequence shown here is derived from an EMBL/GenBank/DDBJ whole genome shotgun (WGS) entry which is preliminary data.</text>
</comment>
<dbReference type="PROSITE" id="PS50240">
    <property type="entry name" value="TRYPSIN_DOM"/>
    <property type="match status" value="1"/>
</dbReference>
<evidence type="ECO:0000259" key="2">
    <source>
        <dbReference type="PROSITE" id="PS50240"/>
    </source>
</evidence>
<dbReference type="InterPro" id="IPR043504">
    <property type="entry name" value="Peptidase_S1_PA_chymotrypsin"/>
</dbReference>
<dbReference type="OrthoDB" id="10012881at2759"/>
<accession>A0A8S9ZAR5</accession>
<proteinExistence type="predicted"/>
<dbReference type="PANTHER" id="PTHR24253:SF183">
    <property type="entry name" value="PEPTIDASE S1 DOMAIN-CONTAINING PROTEIN"/>
    <property type="match status" value="1"/>
</dbReference>
<protein>
    <submittedName>
        <fullName evidence="3">Serine proteinase</fullName>
    </submittedName>
</protein>
<sequence length="189" mass="21118">PVHVHAHPFSAIIHTKKEECDFYGRCSGVIISRNYVLTAQHCLEYSSVYLKECGLVEEDNGEIDERTETFVPKDIIVYVGSSSIAEAKKKGDGFKVKKIKRYSASYVSGQHTFIDLALLELQENLTFTASIRPICVANDYVVERGERAFFTGYGQTTEPKSRPPAVGDKMLSSNNLNEVHINLASKKIL</sequence>
<organism evidence="3 4">
    <name type="scientific">Meloidogyne graminicola</name>
    <dbReference type="NCBI Taxonomy" id="189291"/>
    <lineage>
        <taxon>Eukaryota</taxon>
        <taxon>Metazoa</taxon>
        <taxon>Ecdysozoa</taxon>
        <taxon>Nematoda</taxon>
        <taxon>Chromadorea</taxon>
        <taxon>Rhabditida</taxon>
        <taxon>Tylenchina</taxon>
        <taxon>Tylenchomorpha</taxon>
        <taxon>Tylenchoidea</taxon>
        <taxon>Meloidogynidae</taxon>
        <taxon>Meloidogyninae</taxon>
        <taxon>Meloidogyne</taxon>
    </lineage>
</organism>
<name>A0A8S9ZAR5_9BILA</name>
<dbReference type="GO" id="GO:0004252">
    <property type="term" value="F:serine-type endopeptidase activity"/>
    <property type="evidence" value="ECO:0007669"/>
    <property type="project" value="InterPro"/>
</dbReference>
<dbReference type="InterPro" id="IPR009003">
    <property type="entry name" value="Peptidase_S1_PA"/>
</dbReference>
<evidence type="ECO:0000313" key="3">
    <source>
        <dbReference type="EMBL" id="KAF7623476.1"/>
    </source>
</evidence>
<dbReference type="GO" id="GO:0006508">
    <property type="term" value="P:proteolysis"/>
    <property type="evidence" value="ECO:0007669"/>
    <property type="project" value="InterPro"/>
</dbReference>
<dbReference type="AlphaFoldDB" id="A0A8S9ZAR5"/>
<evidence type="ECO:0000313" key="4">
    <source>
        <dbReference type="Proteomes" id="UP000605970"/>
    </source>
</evidence>
<evidence type="ECO:0000256" key="1">
    <source>
        <dbReference type="ARBA" id="ARBA00023157"/>
    </source>
</evidence>
<keyword evidence="4" id="KW-1185">Reference proteome</keyword>